<dbReference type="InterPro" id="IPR014748">
    <property type="entry name" value="Enoyl-CoA_hydra_C"/>
</dbReference>
<dbReference type="Gene3D" id="1.10.12.10">
    <property type="entry name" value="Lyase 2-enoyl-coa Hydratase, Chain A, domain 2"/>
    <property type="match status" value="1"/>
</dbReference>
<reference evidence="9" key="3">
    <citation type="submission" date="2023-07" db="EMBL/GenBank/DDBJ databases">
        <title>Description of Mycobacterium gordonae subsp. intergordonae subsp.nov. and Mycobacterium gordonae subsp. gordonae subsp. nov.</title>
        <authorList>
            <person name="Huang H."/>
        </authorList>
    </citation>
    <scope>NUCLEOTIDE SEQUENCE [LARGE SCALE GENOMIC DNA]</scope>
    <source>
        <strain evidence="9">24</strain>
    </source>
</reference>
<evidence type="ECO:0000256" key="3">
    <source>
        <dbReference type="ARBA" id="ARBA00022832"/>
    </source>
</evidence>
<proteinExistence type="inferred from homology"/>
<dbReference type="PANTHER" id="PTHR43459:SF1">
    <property type="entry name" value="EG:BACN32G11.4 PROTEIN"/>
    <property type="match status" value="1"/>
</dbReference>
<gene>
    <name evidence="8" type="ORF">H0P51_10330</name>
</gene>
<dbReference type="Pfam" id="PF00378">
    <property type="entry name" value="ECH_1"/>
    <property type="match status" value="1"/>
</dbReference>
<evidence type="ECO:0000256" key="2">
    <source>
        <dbReference type="ARBA" id="ARBA00005254"/>
    </source>
</evidence>
<dbReference type="Proteomes" id="UP000510682">
    <property type="component" value="Chromosome"/>
</dbReference>
<comment type="function">
    <text evidence="1">Could possibly oxidize fatty acids using specific components.</text>
</comment>
<accession>A0A7D6IB22</accession>
<dbReference type="CDD" id="cd06558">
    <property type="entry name" value="crotonase-like"/>
    <property type="match status" value="1"/>
</dbReference>
<keyword evidence="3" id="KW-0276">Fatty acid metabolism</keyword>
<dbReference type="InterPro" id="IPR018376">
    <property type="entry name" value="Enoyl-CoA_hyd/isom_CS"/>
</dbReference>
<sequence>MTETPTDTVAYEVHAGVATITLDRPAAANALNRPMKIQLLRALSAARNDPSVRTVAIVATGKNFCVGQDLEEHVAALRANPAQAMGTVREHYNPIMLALNAIKVPVVAAINGACVGAGLGLVLAADIRIAGSRAKFGAAFAGIGLASDSALSASLPRLIGAGRATALFLLGGNIDAATAHNWGMVHQVVDDEILRDVAIEMAGRLAAGPTQAFVSIKELMAANAITSLAEVLEREAAAQQRLGASIDHGVAVEAFLAKKKPAFSGR</sequence>
<keyword evidence="8" id="KW-0413">Isomerase</keyword>
<dbReference type="GO" id="GO:0006631">
    <property type="term" value="P:fatty acid metabolic process"/>
    <property type="evidence" value="ECO:0007669"/>
    <property type="project" value="UniProtKB-KW"/>
</dbReference>
<reference evidence="9" key="1">
    <citation type="submission" date="2020-07" db="EMBL/GenBank/DDBJ databases">
        <title>Description of Mycobacterium gordonae subsp. intergordonae subsp.nov. and Mycobacterium gordonae subsp. gordonae subsp. nov.</title>
        <authorList>
            <person name="Yu X."/>
        </authorList>
    </citation>
    <scope>NUCLEOTIDE SEQUENCE [LARGE SCALE GENOMIC DNA]</scope>
    <source>
        <strain evidence="9">24</strain>
    </source>
</reference>
<evidence type="ECO:0000256" key="4">
    <source>
        <dbReference type="ARBA" id="ARBA00023098"/>
    </source>
</evidence>
<dbReference type="EMBL" id="CP059165">
    <property type="protein sequence ID" value="QLL09237.1"/>
    <property type="molecule type" value="Genomic_DNA"/>
</dbReference>
<evidence type="ECO:0000313" key="8">
    <source>
        <dbReference type="EMBL" id="QLL09237.1"/>
    </source>
</evidence>
<dbReference type="InterPro" id="IPR029045">
    <property type="entry name" value="ClpP/crotonase-like_dom_sf"/>
</dbReference>
<evidence type="ECO:0000256" key="1">
    <source>
        <dbReference type="ARBA" id="ARBA00002994"/>
    </source>
</evidence>
<comment type="catalytic activity">
    <reaction evidence="5">
        <text>a (3S)-3-hydroxyacyl-CoA = a (2E)-enoyl-CoA + H2O</text>
        <dbReference type="Rhea" id="RHEA:16105"/>
        <dbReference type="ChEBI" id="CHEBI:15377"/>
        <dbReference type="ChEBI" id="CHEBI:57318"/>
        <dbReference type="ChEBI" id="CHEBI:58856"/>
        <dbReference type="EC" id="4.2.1.17"/>
    </reaction>
</comment>
<dbReference type="InterPro" id="IPR001753">
    <property type="entry name" value="Enoyl-CoA_hydra/iso"/>
</dbReference>
<dbReference type="GO" id="GO:0004300">
    <property type="term" value="F:enoyl-CoA hydratase activity"/>
    <property type="evidence" value="ECO:0007669"/>
    <property type="project" value="UniProtKB-EC"/>
</dbReference>
<dbReference type="KEGG" id="mgor:H0P51_10330"/>
<dbReference type="PROSITE" id="PS00166">
    <property type="entry name" value="ENOYL_COA_HYDRATASE"/>
    <property type="match status" value="1"/>
</dbReference>
<name>A0A7D6IB22_9MYCO</name>
<dbReference type="RefSeq" id="WP_180917819.1">
    <property type="nucleotide sequence ID" value="NZ_CP059165.1"/>
</dbReference>
<dbReference type="GO" id="GO:0016853">
    <property type="term" value="F:isomerase activity"/>
    <property type="evidence" value="ECO:0007669"/>
    <property type="project" value="UniProtKB-KW"/>
</dbReference>
<evidence type="ECO:0000313" key="9">
    <source>
        <dbReference type="Proteomes" id="UP000510682"/>
    </source>
</evidence>
<reference evidence="8 9" key="2">
    <citation type="submission" date="2020-07" db="EMBL/GenBank/DDBJ databases">
        <authorList>
            <person name="Yu X."/>
        </authorList>
    </citation>
    <scope>NUCLEOTIDE SEQUENCE [LARGE SCALE GENOMIC DNA]</scope>
    <source>
        <strain evidence="9">24</strain>
    </source>
</reference>
<dbReference type="AlphaFoldDB" id="A0A7D6IB22"/>
<dbReference type="PANTHER" id="PTHR43459">
    <property type="entry name" value="ENOYL-COA HYDRATASE"/>
    <property type="match status" value="1"/>
</dbReference>
<evidence type="ECO:0000256" key="6">
    <source>
        <dbReference type="ARBA" id="ARBA00023717"/>
    </source>
</evidence>
<comment type="similarity">
    <text evidence="2 7">Belongs to the enoyl-CoA hydratase/isomerase family.</text>
</comment>
<comment type="catalytic activity">
    <reaction evidence="6">
        <text>a 4-saturated-(3S)-3-hydroxyacyl-CoA = a (3E)-enoyl-CoA + H2O</text>
        <dbReference type="Rhea" id="RHEA:20724"/>
        <dbReference type="ChEBI" id="CHEBI:15377"/>
        <dbReference type="ChEBI" id="CHEBI:58521"/>
        <dbReference type="ChEBI" id="CHEBI:137480"/>
        <dbReference type="EC" id="4.2.1.17"/>
    </reaction>
</comment>
<keyword evidence="9" id="KW-1185">Reference proteome</keyword>
<keyword evidence="4" id="KW-0443">Lipid metabolism</keyword>
<evidence type="ECO:0000256" key="5">
    <source>
        <dbReference type="ARBA" id="ARBA00023709"/>
    </source>
</evidence>
<dbReference type="SUPFAM" id="SSF52096">
    <property type="entry name" value="ClpP/crotonase"/>
    <property type="match status" value="1"/>
</dbReference>
<organism evidence="8 9">
    <name type="scientific">Mycobacterium vicinigordonae</name>
    <dbReference type="NCBI Taxonomy" id="1719132"/>
    <lineage>
        <taxon>Bacteria</taxon>
        <taxon>Bacillati</taxon>
        <taxon>Actinomycetota</taxon>
        <taxon>Actinomycetes</taxon>
        <taxon>Mycobacteriales</taxon>
        <taxon>Mycobacteriaceae</taxon>
        <taxon>Mycobacterium</taxon>
    </lineage>
</organism>
<protein>
    <submittedName>
        <fullName evidence="8">Enoyl-CoA hydratase/isomerase family protein</fullName>
    </submittedName>
</protein>
<dbReference type="Gene3D" id="3.90.226.10">
    <property type="entry name" value="2-enoyl-CoA Hydratase, Chain A, domain 1"/>
    <property type="match status" value="1"/>
</dbReference>
<evidence type="ECO:0000256" key="7">
    <source>
        <dbReference type="RuleBase" id="RU003707"/>
    </source>
</evidence>